<evidence type="ECO:0000313" key="2">
    <source>
        <dbReference type="EMBL" id="PRQ04740.1"/>
    </source>
</evidence>
<feature type="signal peptide" evidence="1">
    <location>
        <begin position="1"/>
        <end position="21"/>
    </location>
</feature>
<dbReference type="OrthoDB" id="338075at2"/>
<comment type="caution">
    <text evidence="2">The sequence shown here is derived from an EMBL/GenBank/DDBJ whole genome shotgun (WGS) entry which is preliminary data.</text>
</comment>
<accession>A0A2S9YI40</accession>
<dbReference type="Proteomes" id="UP000237968">
    <property type="component" value="Unassembled WGS sequence"/>
</dbReference>
<keyword evidence="1" id="KW-0732">Signal</keyword>
<evidence type="ECO:0000313" key="3">
    <source>
        <dbReference type="Proteomes" id="UP000237968"/>
    </source>
</evidence>
<reference evidence="2 3" key="1">
    <citation type="submission" date="2018-03" db="EMBL/GenBank/DDBJ databases">
        <title>Draft Genome Sequences of the Obligatory Marine Myxobacteria Enhygromyxa salina SWB005.</title>
        <authorList>
            <person name="Poehlein A."/>
            <person name="Moghaddam J.A."/>
            <person name="Harms H."/>
            <person name="Alanjari M."/>
            <person name="Koenig G.M."/>
            <person name="Daniel R."/>
            <person name="Schaeberle T.F."/>
        </authorList>
    </citation>
    <scope>NUCLEOTIDE SEQUENCE [LARGE SCALE GENOMIC DNA]</scope>
    <source>
        <strain evidence="2 3">SWB005</strain>
    </source>
</reference>
<feature type="chain" id="PRO_5015691255" evidence="1">
    <location>
        <begin position="22"/>
        <end position="302"/>
    </location>
</feature>
<gene>
    <name evidence="2" type="ORF">ENSA5_05050</name>
</gene>
<dbReference type="EMBL" id="PVNK01000025">
    <property type="protein sequence ID" value="PRQ04740.1"/>
    <property type="molecule type" value="Genomic_DNA"/>
</dbReference>
<evidence type="ECO:0000256" key="1">
    <source>
        <dbReference type="SAM" id="SignalP"/>
    </source>
</evidence>
<proteinExistence type="predicted"/>
<organism evidence="2 3">
    <name type="scientific">Enhygromyxa salina</name>
    <dbReference type="NCBI Taxonomy" id="215803"/>
    <lineage>
        <taxon>Bacteria</taxon>
        <taxon>Pseudomonadati</taxon>
        <taxon>Myxococcota</taxon>
        <taxon>Polyangia</taxon>
        <taxon>Nannocystales</taxon>
        <taxon>Nannocystaceae</taxon>
        <taxon>Enhygromyxa</taxon>
    </lineage>
</organism>
<dbReference type="RefSeq" id="WP_146155238.1">
    <property type="nucleotide sequence ID" value="NZ_PVNK01000025.1"/>
</dbReference>
<dbReference type="PROSITE" id="PS51257">
    <property type="entry name" value="PROKAR_LIPOPROTEIN"/>
    <property type="match status" value="1"/>
</dbReference>
<keyword evidence="3" id="KW-1185">Reference proteome</keyword>
<dbReference type="AlphaFoldDB" id="A0A2S9YI40"/>
<protein>
    <submittedName>
        <fullName evidence="2">Uncharacterized protein</fullName>
    </submittedName>
</protein>
<sequence>MARRLVLMAPLLALSCHKVPATLPELDAGSEAARTDAKTFVESQPDTEGGRLFSPISAEVAELYGCWFSSPYEYMFAHDGPPLEINDRSYGMLMAGINGILYYGDLNGCAGQLSGQPPGHYADYRPIEALAGVPATVAGSTLPFDAVNPEIISWARTQLLPAPEQYIEGIPVQLAYERVFQRFFRVMGHSLFYLVEPGTLRTEADAYLRDTSRGADGINWLEGHYSGSIPAYGGGRDGTTMTGPMAAGFWLRRELDGSLPACWHGLRDVLERYDSSWLAELKAAHPTASAALDQLPDPLAPP</sequence>
<name>A0A2S9YI40_9BACT</name>